<dbReference type="NCBIfam" id="TIGR00752">
    <property type="entry name" value="slp"/>
    <property type="match status" value="1"/>
</dbReference>
<dbReference type="AlphaFoldDB" id="A0A1H3XNE8"/>
<accession>A0A1H3XNE8</accession>
<dbReference type="PANTHER" id="PTHR37530">
    <property type="entry name" value="OUTER MEMBRANE PROTEIN SLP"/>
    <property type="match status" value="1"/>
</dbReference>
<sequence length="204" mass="22511">MSSERQWSRRVKRVVCRSGRYGLLLVSLGALTACVTVPESLRGTSETPQMDLVRVMSAPAVYVGQESRLGGRVVAVSNEASRTRLEISSMPLDAGARPILGAPSEGRFVAYVNGFLEPTDFNQQLVTVVGPITGSEQGKIGNRPYHFVVVQADRYKRWRVVQQLAPSAGMYDPWWGYRGRPGWGPRWGWDGGFGPARLETIVTE</sequence>
<keyword evidence="3" id="KW-1185">Reference proteome</keyword>
<name>A0A1H3XNE8_9GAMM</name>
<reference evidence="2 3" key="1">
    <citation type="submission" date="2016-10" db="EMBL/GenBank/DDBJ databases">
        <authorList>
            <person name="de Groot N.N."/>
        </authorList>
    </citation>
    <scope>NUCLEOTIDE SEQUENCE [LARGE SCALE GENOMIC DNA]</scope>
    <source>
        <strain evidence="2 3">ATCC 29281</strain>
    </source>
</reference>
<dbReference type="EMBL" id="FNQS01000002">
    <property type="protein sequence ID" value="SEA00134.1"/>
    <property type="molecule type" value="Genomic_DNA"/>
</dbReference>
<organism evidence="2 3">
    <name type="scientific">Lonsdalea quercina</name>
    <dbReference type="NCBI Taxonomy" id="71657"/>
    <lineage>
        <taxon>Bacteria</taxon>
        <taxon>Pseudomonadati</taxon>
        <taxon>Pseudomonadota</taxon>
        <taxon>Gammaproteobacteria</taxon>
        <taxon>Enterobacterales</taxon>
        <taxon>Pectobacteriaceae</taxon>
        <taxon>Lonsdalea</taxon>
    </lineage>
</organism>
<evidence type="ECO:0000313" key="3">
    <source>
        <dbReference type="Proteomes" id="UP000187280"/>
    </source>
</evidence>
<dbReference type="PROSITE" id="PS51257">
    <property type="entry name" value="PROKAR_LIPOPROTEIN"/>
    <property type="match status" value="1"/>
</dbReference>
<dbReference type="RefSeq" id="WP_051625486.1">
    <property type="nucleotide sequence ID" value="NZ_FNQS01000002.1"/>
</dbReference>
<dbReference type="STRING" id="71657.SAMN02982996_00689"/>
<dbReference type="Pfam" id="PF03843">
    <property type="entry name" value="Slp"/>
    <property type="match status" value="1"/>
</dbReference>
<keyword evidence="1" id="KW-0812">Transmembrane</keyword>
<dbReference type="InterPro" id="IPR004658">
    <property type="entry name" value="OMP_Slp"/>
</dbReference>
<dbReference type="GeneID" id="97763617"/>
<dbReference type="Proteomes" id="UP000187280">
    <property type="component" value="Unassembled WGS sequence"/>
</dbReference>
<gene>
    <name evidence="2" type="ORF">SAMN02982996_00689</name>
</gene>
<keyword evidence="1" id="KW-0472">Membrane</keyword>
<evidence type="ECO:0000313" key="2">
    <source>
        <dbReference type="EMBL" id="SEA00134.1"/>
    </source>
</evidence>
<protein>
    <submittedName>
        <fullName evidence="2">Outer membrane lipoprotein</fullName>
    </submittedName>
</protein>
<keyword evidence="1" id="KW-1133">Transmembrane helix</keyword>
<dbReference type="PANTHER" id="PTHR37530:SF1">
    <property type="entry name" value="OUTER MEMBRANE PROTEIN SLP"/>
    <property type="match status" value="1"/>
</dbReference>
<dbReference type="PIRSF" id="PIRSF004982">
    <property type="entry name" value="SlP"/>
    <property type="match status" value="1"/>
</dbReference>
<keyword evidence="2" id="KW-0449">Lipoprotein</keyword>
<dbReference type="eggNOG" id="COG3065">
    <property type="taxonomic scope" value="Bacteria"/>
</dbReference>
<proteinExistence type="predicted"/>
<evidence type="ECO:0000256" key="1">
    <source>
        <dbReference type="SAM" id="Phobius"/>
    </source>
</evidence>
<feature type="transmembrane region" description="Helical" evidence="1">
    <location>
        <begin position="21"/>
        <end position="41"/>
    </location>
</feature>
<dbReference type="GO" id="GO:0019867">
    <property type="term" value="C:outer membrane"/>
    <property type="evidence" value="ECO:0007669"/>
    <property type="project" value="InterPro"/>
</dbReference>